<keyword evidence="2" id="KW-1185">Reference proteome</keyword>
<dbReference type="Proteomes" id="UP000323824">
    <property type="component" value="Chromosome"/>
</dbReference>
<accession>A0A5C1Q8G3</accession>
<sequence length="658" mass="73157">MEKQIISREQAFNYIRPLGKGIQKLHKALASSDLPIEDADDIREDLQQIHLSYQFASMFTEDSVCTIAGLQGVGKSTLANIMFEIPKEAELVSGRGSCEHIPILLKNVASKSEELVKIFSSNKGHIIEESLSYDEARERVINNNKYDLFAIWNIYGSKKLEQMSPVVVLPGIQESASFNSSIEVAIANSDVVIIATTHSRAAQIGLNTIDNWRSEYKVPNSKTAFVGTFVDVLSDDKKSDFYAKLEDYGSEIFMISNDLESNKGDHSHDDLFVWAVEKMTKSAIMFPGMKKIAKDTRTVIRKIDKAISEIKIENTSHTQLEVIGHLEKQYNQQFSYLSKHMIKTFSKSIYKLRDDLIETLDDEISKNITGGAKNQIDLFFSKNTPEGKKLRDLAIKLKKSFLDADFLNIIYEETLQVLVNQLENSELTDNNFDSASVLQTFIAGIFINSLSDDFDKKIPAGKSKSVNEMTESISDKLKNTKTILNNFKVEIESKDKKSKEQKETVSLGEALFNLTPIGEGAGNVTKILFGAGGAAATTAELAGAGFAGISASVLAGVIGGAVLLMASHSLISSYRVGQRELDNSLHSHFKSYLEYIAENSIIQFTKDLEDLGEKVWYCLEIDLKNRFGVTAKNSSIITLLETSAELKEAHKQFLSYSL</sequence>
<reference evidence="1 2" key="2">
    <citation type="submission" date="2019-09" db="EMBL/GenBank/DDBJ databases">
        <title>Complete Genome Sequence and Methylome Analysis of free living Spirochaetas.</title>
        <authorList>
            <person name="Leshcheva N."/>
            <person name="Mikheeva N."/>
        </authorList>
    </citation>
    <scope>NUCLEOTIDE SEQUENCE [LARGE SCALE GENOMIC DNA]</scope>
    <source>
        <strain evidence="1 2">P</strain>
    </source>
</reference>
<proteinExistence type="predicted"/>
<dbReference type="SUPFAM" id="SSF52540">
    <property type="entry name" value="P-loop containing nucleoside triphosphate hydrolases"/>
    <property type="match status" value="1"/>
</dbReference>
<dbReference type="InterPro" id="IPR027417">
    <property type="entry name" value="P-loop_NTPase"/>
</dbReference>
<evidence type="ECO:0000313" key="1">
    <source>
        <dbReference type="EMBL" id="QEN03330.1"/>
    </source>
</evidence>
<protein>
    <submittedName>
        <fullName evidence="1">Uncharacterized protein</fullName>
    </submittedName>
</protein>
<evidence type="ECO:0000313" key="2">
    <source>
        <dbReference type="Proteomes" id="UP000323824"/>
    </source>
</evidence>
<reference evidence="1 2" key="1">
    <citation type="submission" date="2019-02" db="EMBL/GenBank/DDBJ databases">
        <authorList>
            <person name="Fomenkov A."/>
            <person name="Dubinina G."/>
            <person name="Grabovich M."/>
            <person name="Vincze T."/>
            <person name="Roberts R.J."/>
        </authorList>
    </citation>
    <scope>NUCLEOTIDE SEQUENCE [LARGE SCALE GENOMIC DNA]</scope>
    <source>
        <strain evidence="1 2">P</strain>
    </source>
</reference>
<gene>
    <name evidence="1" type="ORF">EW093_00950</name>
</gene>
<dbReference type="EMBL" id="CP035807">
    <property type="protein sequence ID" value="QEN03330.1"/>
    <property type="molecule type" value="Genomic_DNA"/>
</dbReference>
<organism evidence="1 2">
    <name type="scientific">Thiospirochaeta perfilievii</name>
    <dbReference type="NCBI Taxonomy" id="252967"/>
    <lineage>
        <taxon>Bacteria</taxon>
        <taxon>Pseudomonadati</taxon>
        <taxon>Spirochaetota</taxon>
        <taxon>Spirochaetia</taxon>
        <taxon>Spirochaetales</taxon>
        <taxon>Spirochaetaceae</taxon>
        <taxon>Thiospirochaeta</taxon>
    </lineage>
</organism>
<name>A0A5C1Q8G3_9SPIO</name>
<dbReference type="RefSeq" id="WP_149566590.1">
    <property type="nucleotide sequence ID" value="NZ_CP035807.1"/>
</dbReference>
<dbReference type="KEGG" id="sper:EW093_00950"/>
<dbReference type="AlphaFoldDB" id="A0A5C1Q8G3"/>